<gene>
    <name evidence="1" type="ORF">FRX31_033898</name>
</gene>
<sequence length="106" mass="11825">MALELVTNVGATTDKYTYNLNGKGKGVMYFGQNDRKGVEVTGFTSSRFSTVVSNLQKIRDKHINLVRLVGVDKERSVVLVERLVEKNFCTDQSAYAYGPNCLNTIE</sequence>
<evidence type="ECO:0000313" key="2">
    <source>
        <dbReference type="Proteomes" id="UP000554482"/>
    </source>
</evidence>
<organism evidence="1 2">
    <name type="scientific">Thalictrum thalictroides</name>
    <name type="common">Rue-anemone</name>
    <name type="synonym">Anemone thalictroides</name>
    <dbReference type="NCBI Taxonomy" id="46969"/>
    <lineage>
        <taxon>Eukaryota</taxon>
        <taxon>Viridiplantae</taxon>
        <taxon>Streptophyta</taxon>
        <taxon>Embryophyta</taxon>
        <taxon>Tracheophyta</taxon>
        <taxon>Spermatophyta</taxon>
        <taxon>Magnoliopsida</taxon>
        <taxon>Ranunculales</taxon>
        <taxon>Ranunculaceae</taxon>
        <taxon>Thalictroideae</taxon>
        <taxon>Thalictrum</taxon>
    </lineage>
</organism>
<dbReference type="EMBL" id="JABWDY010042652">
    <property type="protein sequence ID" value="KAF5176515.1"/>
    <property type="molecule type" value="Genomic_DNA"/>
</dbReference>
<evidence type="ECO:0000313" key="1">
    <source>
        <dbReference type="EMBL" id="KAF5176515.1"/>
    </source>
</evidence>
<dbReference type="AlphaFoldDB" id="A0A7J6UWF0"/>
<reference evidence="1 2" key="1">
    <citation type="submission" date="2020-06" db="EMBL/GenBank/DDBJ databases">
        <title>Transcriptomic and genomic resources for Thalictrum thalictroides and T. hernandezii: Facilitating candidate gene discovery in an emerging model plant lineage.</title>
        <authorList>
            <person name="Arias T."/>
            <person name="Riano-Pachon D.M."/>
            <person name="Di Stilio V.S."/>
        </authorList>
    </citation>
    <scope>NUCLEOTIDE SEQUENCE [LARGE SCALE GENOMIC DNA]</scope>
    <source>
        <strain evidence="2">cv. WT478/WT964</strain>
        <tissue evidence="1">Leaves</tissue>
    </source>
</reference>
<name>A0A7J6UWF0_THATH</name>
<keyword evidence="2" id="KW-1185">Reference proteome</keyword>
<protein>
    <submittedName>
        <fullName evidence="1">Uncharacterized protein</fullName>
    </submittedName>
</protein>
<accession>A0A7J6UWF0</accession>
<proteinExistence type="predicted"/>
<feature type="non-terminal residue" evidence="1">
    <location>
        <position position="106"/>
    </location>
</feature>
<comment type="caution">
    <text evidence="1">The sequence shown here is derived from an EMBL/GenBank/DDBJ whole genome shotgun (WGS) entry which is preliminary data.</text>
</comment>
<dbReference type="Proteomes" id="UP000554482">
    <property type="component" value="Unassembled WGS sequence"/>
</dbReference>